<name>A0A4R8M610_9BACT</name>
<dbReference type="AlphaFoldDB" id="A0A4R8M610"/>
<sequence length="423" mass="46596">MKKVMLYISLFCVFAAAAFCFGTAANADDSPDGWVKGLWIQAVGLPKDAVLEDYSDGDDEKPWFVYSWGKGGDGPAVTLGVGRFPPSADMEEKLLNLDKNVLREFIGSVAFWESPDAKKLTFTEAPEKISAGLSYPCQVVRYAESDMGLSHTVLFIETDPFLFMAEITWETANKKFKKSDAEKILAELVFVEQEGMEAAGPDVSVFWLKDGRLFRGEEIVEAEVNGVPPEIEGPVRFWSAVGADESGPVAENETGVWFFAEDGAFLAFLPLDSADECRDILFSPDGSFFLLMSGSGVRADMTYILYETETMEKRIEIPGTRGSAAWIDAGRFVMTRIDDVRETESGTFTMAALRLSAVMYDTVAEELVVLKEATAKKNYWCGGVTDDGASLIISEDSVTSEKDWGDEEKIKTRELRIEIPPAG</sequence>
<reference evidence="2 3" key="1">
    <citation type="submission" date="2019-03" db="EMBL/GenBank/DDBJ databases">
        <title>Genomic Encyclopedia of Type Strains, Phase IV (KMG-IV): sequencing the most valuable type-strain genomes for metagenomic binning, comparative biology and taxonomic classification.</title>
        <authorList>
            <person name="Goeker M."/>
        </authorList>
    </citation>
    <scope>NUCLEOTIDE SEQUENCE [LARGE SCALE GENOMIC DNA]</scope>
    <source>
        <strain evidence="2 3">DSM 25964</strain>
    </source>
</reference>
<dbReference type="SUPFAM" id="SSF50993">
    <property type="entry name" value="Peptidase/esterase 'gauge' domain"/>
    <property type="match status" value="1"/>
</dbReference>
<organism evidence="2 3">
    <name type="scientific">Aminivibrio pyruvatiphilus</name>
    <dbReference type="NCBI Taxonomy" id="1005740"/>
    <lineage>
        <taxon>Bacteria</taxon>
        <taxon>Thermotogati</taxon>
        <taxon>Synergistota</taxon>
        <taxon>Synergistia</taxon>
        <taxon>Synergistales</taxon>
        <taxon>Aminobacteriaceae</taxon>
        <taxon>Aminivibrio</taxon>
    </lineage>
</organism>
<evidence type="ECO:0000256" key="1">
    <source>
        <dbReference type="SAM" id="SignalP"/>
    </source>
</evidence>
<protein>
    <recommendedName>
        <fullName evidence="4">WD40 repeat protein</fullName>
    </recommendedName>
</protein>
<gene>
    <name evidence="2" type="ORF">C8D99_11633</name>
</gene>
<evidence type="ECO:0000313" key="3">
    <source>
        <dbReference type="Proteomes" id="UP000295066"/>
    </source>
</evidence>
<dbReference type="RefSeq" id="WP_133958307.1">
    <property type="nucleotide sequence ID" value="NZ_SORI01000016.1"/>
</dbReference>
<accession>A0A4R8M610</accession>
<feature type="signal peptide" evidence="1">
    <location>
        <begin position="1"/>
        <end position="27"/>
    </location>
</feature>
<proteinExistence type="predicted"/>
<dbReference type="Proteomes" id="UP000295066">
    <property type="component" value="Unassembled WGS sequence"/>
</dbReference>
<keyword evidence="3" id="KW-1185">Reference proteome</keyword>
<dbReference type="OrthoDB" id="9688658at2"/>
<comment type="caution">
    <text evidence="2">The sequence shown here is derived from an EMBL/GenBank/DDBJ whole genome shotgun (WGS) entry which is preliminary data.</text>
</comment>
<feature type="chain" id="PRO_5020868970" description="WD40 repeat protein" evidence="1">
    <location>
        <begin position="28"/>
        <end position="423"/>
    </location>
</feature>
<dbReference type="EMBL" id="SORI01000016">
    <property type="protein sequence ID" value="TDY57057.1"/>
    <property type="molecule type" value="Genomic_DNA"/>
</dbReference>
<evidence type="ECO:0000313" key="2">
    <source>
        <dbReference type="EMBL" id="TDY57057.1"/>
    </source>
</evidence>
<evidence type="ECO:0008006" key="4">
    <source>
        <dbReference type="Google" id="ProtNLM"/>
    </source>
</evidence>
<keyword evidence="1" id="KW-0732">Signal</keyword>